<feature type="region of interest" description="Disordered" evidence="1">
    <location>
        <begin position="93"/>
        <end position="134"/>
    </location>
</feature>
<name>A0A8R7UMP7_TRIUA</name>
<protein>
    <recommendedName>
        <fullName evidence="2">Receptor-like PK ALE2 N-terminal domain-containing protein</fullName>
    </recommendedName>
</protein>
<keyword evidence="4" id="KW-1185">Reference proteome</keyword>
<proteinExistence type="predicted"/>
<accession>A0A8R7UMP7</accession>
<organism evidence="3 4">
    <name type="scientific">Triticum urartu</name>
    <name type="common">Red wild einkorn</name>
    <name type="synonym">Crithodium urartu</name>
    <dbReference type="NCBI Taxonomy" id="4572"/>
    <lineage>
        <taxon>Eukaryota</taxon>
        <taxon>Viridiplantae</taxon>
        <taxon>Streptophyta</taxon>
        <taxon>Embryophyta</taxon>
        <taxon>Tracheophyta</taxon>
        <taxon>Spermatophyta</taxon>
        <taxon>Magnoliopsida</taxon>
        <taxon>Liliopsida</taxon>
        <taxon>Poales</taxon>
        <taxon>Poaceae</taxon>
        <taxon>BOP clade</taxon>
        <taxon>Pooideae</taxon>
        <taxon>Triticodae</taxon>
        <taxon>Triticeae</taxon>
        <taxon>Triticinae</taxon>
        <taxon>Triticum</taxon>
    </lineage>
</organism>
<reference evidence="4" key="1">
    <citation type="journal article" date="2013" name="Nature">
        <title>Draft genome of the wheat A-genome progenitor Triticum urartu.</title>
        <authorList>
            <person name="Ling H.Q."/>
            <person name="Zhao S."/>
            <person name="Liu D."/>
            <person name="Wang J."/>
            <person name="Sun H."/>
            <person name="Zhang C."/>
            <person name="Fan H."/>
            <person name="Li D."/>
            <person name="Dong L."/>
            <person name="Tao Y."/>
            <person name="Gao C."/>
            <person name="Wu H."/>
            <person name="Li Y."/>
            <person name="Cui Y."/>
            <person name="Guo X."/>
            <person name="Zheng S."/>
            <person name="Wang B."/>
            <person name="Yu K."/>
            <person name="Liang Q."/>
            <person name="Yang W."/>
            <person name="Lou X."/>
            <person name="Chen J."/>
            <person name="Feng M."/>
            <person name="Jian J."/>
            <person name="Zhang X."/>
            <person name="Luo G."/>
            <person name="Jiang Y."/>
            <person name="Liu J."/>
            <person name="Wang Z."/>
            <person name="Sha Y."/>
            <person name="Zhang B."/>
            <person name="Wu H."/>
            <person name="Tang D."/>
            <person name="Shen Q."/>
            <person name="Xue P."/>
            <person name="Zou S."/>
            <person name="Wang X."/>
            <person name="Liu X."/>
            <person name="Wang F."/>
            <person name="Yang Y."/>
            <person name="An X."/>
            <person name="Dong Z."/>
            <person name="Zhang K."/>
            <person name="Zhang X."/>
            <person name="Luo M.C."/>
            <person name="Dvorak J."/>
            <person name="Tong Y."/>
            <person name="Wang J."/>
            <person name="Yang H."/>
            <person name="Li Z."/>
            <person name="Wang D."/>
            <person name="Zhang A."/>
            <person name="Wang J."/>
        </authorList>
    </citation>
    <scope>NUCLEOTIDE SEQUENCE</scope>
    <source>
        <strain evidence="4">cv. G1812</strain>
    </source>
</reference>
<evidence type="ECO:0000256" key="1">
    <source>
        <dbReference type="SAM" id="MobiDB-lite"/>
    </source>
</evidence>
<evidence type="ECO:0000259" key="2">
    <source>
        <dbReference type="Pfam" id="PF23180"/>
    </source>
</evidence>
<sequence length="265" mass="28388">MLALEIINETDLIGKTSALKADTPTPIMSPSQEWSSARPMVPQTKVVTSIPMGHHRQKKLYSSPSAVSSVHSPISTPSYSSISGASGVSFDSLDLSDPSVQHSRRSAEEVPPHVGAASPDAASNTSAAPSGSVQPPVSPHDGCCALNMVQRRGSQDCCCVYPVRIVLFLGNVSLNSNWSNEFLEELASQLNLRVTQFEIVNFYVLGTSGINMTMDIVPHTGNSFSSNQVIAMKNSLSLLTVRINPALVGGYYLVDLMWFRPLAPA</sequence>
<reference evidence="3" key="3">
    <citation type="submission" date="2022-06" db="UniProtKB">
        <authorList>
            <consortium name="EnsemblPlants"/>
        </authorList>
    </citation>
    <scope>IDENTIFICATION</scope>
</reference>
<dbReference type="EnsemblPlants" id="TuG1812G0600000284.01.T01">
    <property type="protein sequence ID" value="TuG1812G0600000284.01.T01"/>
    <property type="gene ID" value="TuG1812G0600000284.01"/>
</dbReference>
<evidence type="ECO:0000313" key="4">
    <source>
        <dbReference type="Proteomes" id="UP000015106"/>
    </source>
</evidence>
<dbReference type="AlphaFoldDB" id="A0A8R7UMP7"/>
<dbReference type="Pfam" id="PF23180">
    <property type="entry name" value="ALE2_N"/>
    <property type="match status" value="1"/>
</dbReference>
<feature type="domain" description="Receptor-like PK ALE2 N-terminal" evidence="2">
    <location>
        <begin position="154"/>
        <end position="256"/>
    </location>
</feature>
<reference evidence="3" key="2">
    <citation type="submission" date="2018-03" db="EMBL/GenBank/DDBJ databases">
        <title>The Triticum urartu genome reveals the dynamic nature of wheat genome evolution.</title>
        <authorList>
            <person name="Ling H."/>
            <person name="Ma B."/>
            <person name="Shi X."/>
            <person name="Liu H."/>
            <person name="Dong L."/>
            <person name="Sun H."/>
            <person name="Cao Y."/>
            <person name="Gao Q."/>
            <person name="Zheng S."/>
            <person name="Li Y."/>
            <person name="Yu Y."/>
            <person name="Du H."/>
            <person name="Qi M."/>
            <person name="Li Y."/>
            <person name="Yu H."/>
            <person name="Cui Y."/>
            <person name="Wang N."/>
            <person name="Chen C."/>
            <person name="Wu H."/>
            <person name="Zhao Y."/>
            <person name="Zhang J."/>
            <person name="Li Y."/>
            <person name="Zhou W."/>
            <person name="Zhang B."/>
            <person name="Hu W."/>
            <person name="Eijk M."/>
            <person name="Tang J."/>
            <person name="Witsenboer H."/>
            <person name="Zhao S."/>
            <person name="Li Z."/>
            <person name="Zhang A."/>
            <person name="Wang D."/>
            <person name="Liang C."/>
        </authorList>
    </citation>
    <scope>NUCLEOTIDE SEQUENCE [LARGE SCALE GENOMIC DNA]</scope>
    <source>
        <strain evidence="3">cv. G1812</strain>
    </source>
</reference>
<dbReference type="InterPro" id="IPR057597">
    <property type="entry name" value="ALE2_N"/>
</dbReference>
<feature type="compositionally biased region" description="Polar residues" evidence="1">
    <location>
        <begin position="121"/>
        <end position="134"/>
    </location>
</feature>
<dbReference type="Proteomes" id="UP000015106">
    <property type="component" value="Chromosome 6"/>
</dbReference>
<evidence type="ECO:0000313" key="3">
    <source>
        <dbReference type="EnsemblPlants" id="TuG1812G0600000284.01.T01"/>
    </source>
</evidence>
<dbReference type="Gramene" id="TuG1812G0600000284.01.T01">
    <property type="protein sequence ID" value="TuG1812G0600000284.01.T01"/>
    <property type="gene ID" value="TuG1812G0600000284.01"/>
</dbReference>